<reference evidence="1 2" key="1">
    <citation type="journal article" date="2013" name="Genome Biol. Evol.">
        <title>Genomic Diversity of "Deep Ecotype" Alteromonas macleodii Isolates: Evidence for Pan-Mediterranean Clonal Frames.</title>
        <authorList>
            <person name="Lopez-Perez M."/>
            <person name="Gonzaga A."/>
            <person name="Rodriguez-Valera F."/>
        </authorList>
    </citation>
    <scope>NUCLEOTIDE SEQUENCE [LARGE SCALE GENOMIC DNA]</scope>
    <source>
        <strain evidence="2">'English Channel 615'</strain>
    </source>
</reference>
<organism evidence="1 2">
    <name type="scientific">Alteromonas mediterranea 615</name>
    <dbReference type="NCBI Taxonomy" id="1300253"/>
    <lineage>
        <taxon>Bacteria</taxon>
        <taxon>Pseudomonadati</taxon>
        <taxon>Pseudomonadota</taxon>
        <taxon>Gammaproteobacteria</taxon>
        <taxon>Alteromonadales</taxon>
        <taxon>Alteromonadaceae</taxon>
        <taxon>Alteromonas/Salinimonas group</taxon>
        <taxon>Alteromonas</taxon>
    </lineage>
</organism>
<evidence type="ECO:0000313" key="2">
    <source>
        <dbReference type="Proteomes" id="UP000014909"/>
    </source>
</evidence>
<dbReference type="PATRIC" id="fig|1300253.3.peg.2659"/>
<dbReference type="HOGENOM" id="CLU_2598292_0_0_6"/>
<dbReference type="AlphaFoldDB" id="S5AGL6"/>
<dbReference type="Proteomes" id="UP000014909">
    <property type="component" value="Chromosome"/>
</dbReference>
<dbReference type="KEGG" id="amh:I633_12755"/>
<dbReference type="BioCyc" id="AMAC1300253:G12YX-2047-MONOMER"/>
<dbReference type="EMBL" id="CP004846">
    <property type="protein sequence ID" value="AGP78429.1"/>
    <property type="molecule type" value="Genomic_DNA"/>
</dbReference>
<evidence type="ECO:0000313" key="1">
    <source>
        <dbReference type="EMBL" id="AGP78429.1"/>
    </source>
</evidence>
<proteinExistence type="predicted"/>
<gene>
    <name evidence="1" type="ORF">I633_12755</name>
</gene>
<sequence>MPKRSFALIRKHSCTLQLFLFKVLVVYETTIENELELTRFRFLNSQDVLSDKCKALTELITKMLSGGIKGSEMVKYDKC</sequence>
<accession>S5AGL6</accession>
<protein>
    <submittedName>
        <fullName evidence="1">Uncharacterized protein</fullName>
    </submittedName>
</protein>
<name>S5AGL6_9ALTE</name>